<name>A0A4Y1RSQ4_PRUDU</name>
<sequence length="236" mass="26624">MDPENIDWASIESVFVEDETYENFEAPKWVDLSSPDELIGHEAWFCGPDCNHPKATEDFLKSARNLKVVKLLRSLSISEILPFRERNRRDVKVKRVEIKPPLAAAEFPETKTENLNSLCNVYEESENKNPNFPPPVPLLKTKTTKAPMNPSNVKKKAVDESSHGSSNFGRKPQLKSTFSASNLLGGRAMLNQITEFCAELKKLARRGSRKGGSSERVGLKERFRERIPLIVTEGKV</sequence>
<dbReference type="PANTHER" id="PTHR36373:SF2">
    <property type="entry name" value="TPX2 CENTRAL DOMAIN-CONTAINING PROTEIN"/>
    <property type="match status" value="1"/>
</dbReference>
<feature type="region of interest" description="Disordered" evidence="1">
    <location>
        <begin position="141"/>
        <end position="173"/>
    </location>
</feature>
<reference evidence="2" key="1">
    <citation type="journal article" date="2019" name="Science">
        <title>Mutation of a bHLH transcription factor allowed almond domestication.</title>
        <authorList>
            <person name="Sanchez-Perez R."/>
            <person name="Pavan S."/>
            <person name="Mazzeo R."/>
            <person name="Moldovan C."/>
            <person name="Aiese Cigliano R."/>
            <person name="Del Cueto J."/>
            <person name="Ricciardi F."/>
            <person name="Lotti C."/>
            <person name="Ricciardi L."/>
            <person name="Dicenta F."/>
            <person name="Lopez-Marques R.L."/>
            <person name="Lindberg Moller B."/>
        </authorList>
    </citation>
    <scope>NUCLEOTIDE SEQUENCE</scope>
</reference>
<protein>
    <submittedName>
        <fullName evidence="2">Uncharacterized protein</fullName>
    </submittedName>
</protein>
<accession>A0A4Y1RSQ4</accession>
<evidence type="ECO:0000313" key="2">
    <source>
        <dbReference type="EMBL" id="BBH07370.1"/>
    </source>
</evidence>
<organism evidence="2">
    <name type="scientific">Prunus dulcis</name>
    <name type="common">Almond</name>
    <name type="synonym">Amygdalus dulcis</name>
    <dbReference type="NCBI Taxonomy" id="3755"/>
    <lineage>
        <taxon>Eukaryota</taxon>
        <taxon>Viridiplantae</taxon>
        <taxon>Streptophyta</taxon>
        <taxon>Embryophyta</taxon>
        <taxon>Tracheophyta</taxon>
        <taxon>Spermatophyta</taxon>
        <taxon>Magnoliopsida</taxon>
        <taxon>eudicotyledons</taxon>
        <taxon>Gunneridae</taxon>
        <taxon>Pentapetalae</taxon>
        <taxon>rosids</taxon>
        <taxon>fabids</taxon>
        <taxon>Rosales</taxon>
        <taxon>Rosaceae</taxon>
        <taxon>Amygdaloideae</taxon>
        <taxon>Amygdaleae</taxon>
        <taxon>Prunus</taxon>
    </lineage>
</organism>
<feature type="compositionally biased region" description="Polar residues" evidence="1">
    <location>
        <begin position="163"/>
        <end position="173"/>
    </location>
</feature>
<proteinExistence type="predicted"/>
<dbReference type="AlphaFoldDB" id="A0A4Y1RSQ4"/>
<gene>
    <name evidence="2" type="ORF">Prudu_019289</name>
</gene>
<evidence type="ECO:0000256" key="1">
    <source>
        <dbReference type="SAM" id="MobiDB-lite"/>
    </source>
</evidence>
<dbReference type="EMBL" id="AP019303">
    <property type="protein sequence ID" value="BBH07370.1"/>
    <property type="molecule type" value="Genomic_DNA"/>
</dbReference>
<dbReference type="PANTHER" id="PTHR36373">
    <property type="entry name" value="EXPRESSED PROTEIN"/>
    <property type="match status" value="1"/>
</dbReference>